<protein>
    <submittedName>
        <fullName evidence="3">UvrABC system protein A</fullName>
    </submittedName>
</protein>
<evidence type="ECO:0000256" key="1">
    <source>
        <dbReference type="SAM" id="MobiDB-lite"/>
    </source>
</evidence>
<proteinExistence type="predicted"/>
<sequence length="334" mass="37998">MLQHSCKYLVFGWHTRSLFFILAVLSNGELQQERERLQENDNRVNPAYLNPDLYREGIASLVNAKERAEEMMFKNDLIAQLVTEMPYHEIQNRLLISGNHKEENRSFFENLSGKKKQWNCGKGFDIYKLLDMVQRSRERAENMTLYYSLSTTSSTLPKSSAASSQKQECKTEEYREPLSNQGAAIPMVGEPGGYQAPSGQVPPAEAYSPVPQMNFPFEQMQMQIKPTTILYRQFQSLVKFPIHKVPPLPDGEAPISSAALSQGSDNLLLQPKEDKPPMLIPILEKSFYPHPVNSLLKAVDTKKNRVGVGKSNDDPGFENGYQNFKYLISQRSRT</sequence>
<evidence type="ECO:0000256" key="2">
    <source>
        <dbReference type="SAM" id="SignalP"/>
    </source>
</evidence>
<keyword evidence="2" id="KW-0732">Signal</keyword>
<organism evidence="3">
    <name type="scientific">Lygus hesperus</name>
    <name type="common">Western plant bug</name>
    <dbReference type="NCBI Taxonomy" id="30085"/>
    <lineage>
        <taxon>Eukaryota</taxon>
        <taxon>Metazoa</taxon>
        <taxon>Ecdysozoa</taxon>
        <taxon>Arthropoda</taxon>
        <taxon>Hexapoda</taxon>
        <taxon>Insecta</taxon>
        <taxon>Pterygota</taxon>
        <taxon>Neoptera</taxon>
        <taxon>Paraneoptera</taxon>
        <taxon>Hemiptera</taxon>
        <taxon>Heteroptera</taxon>
        <taxon>Panheteroptera</taxon>
        <taxon>Cimicomorpha</taxon>
        <taxon>Miridae</taxon>
        <taxon>Mirini</taxon>
        <taxon>Lygus</taxon>
    </lineage>
</organism>
<dbReference type="AlphaFoldDB" id="A0A0A9WJC6"/>
<reference evidence="3" key="1">
    <citation type="journal article" date="2014" name="PLoS ONE">
        <title>Transcriptome-Based Identification of ABC Transporters in the Western Tarnished Plant Bug Lygus hesperus.</title>
        <authorList>
            <person name="Hull J.J."/>
            <person name="Chaney K."/>
            <person name="Geib S.M."/>
            <person name="Fabrick J.A."/>
            <person name="Brent C.S."/>
            <person name="Walsh D."/>
            <person name="Lavine L.C."/>
        </authorList>
    </citation>
    <scope>NUCLEOTIDE SEQUENCE</scope>
</reference>
<evidence type="ECO:0000313" key="3">
    <source>
        <dbReference type="EMBL" id="JAG04965.1"/>
    </source>
</evidence>
<reference evidence="4" key="3">
    <citation type="submission" date="2014-09" db="EMBL/GenBank/DDBJ databases">
        <authorList>
            <person name="Magalhaes I.L.F."/>
            <person name="Oliveira U."/>
            <person name="Santos F.R."/>
            <person name="Vidigal T.H.D.A."/>
            <person name="Brescovit A.D."/>
            <person name="Santos A.J."/>
        </authorList>
    </citation>
    <scope>NUCLEOTIDE SEQUENCE</scope>
</reference>
<dbReference type="EMBL" id="GBRD01005073">
    <property type="protein sequence ID" value="JAG60748.1"/>
    <property type="molecule type" value="Transcribed_RNA"/>
</dbReference>
<dbReference type="EMBL" id="GBHO01038639">
    <property type="protein sequence ID" value="JAG04965.1"/>
    <property type="molecule type" value="Transcribed_RNA"/>
</dbReference>
<feature type="chain" id="PRO_5015033671" evidence="2">
    <location>
        <begin position="29"/>
        <end position="334"/>
    </location>
</feature>
<accession>A0A0A9WJC6</accession>
<feature type="region of interest" description="Disordered" evidence="1">
    <location>
        <begin position="156"/>
        <end position="177"/>
    </location>
</feature>
<feature type="compositionally biased region" description="Basic and acidic residues" evidence="1">
    <location>
        <begin position="167"/>
        <end position="176"/>
    </location>
</feature>
<name>A0A0A9WJC6_LYGHE</name>
<reference evidence="3" key="2">
    <citation type="submission" date="2014-07" db="EMBL/GenBank/DDBJ databases">
        <authorList>
            <person name="Hull J."/>
        </authorList>
    </citation>
    <scope>NUCLEOTIDE SEQUENCE</scope>
</reference>
<gene>
    <name evidence="3" type="primary">uvrA_2</name>
    <name evidence="3" type="ORF">CM83_11522</name>
</gene>
<evidence type="ECO:0000313" key="4">
    <source>
        <dbReference type="EMBL" id="JAG60748.1"/>
    </source>
</evidence>
<feature type="signal peptide" evidence="2">
    <location>
        <begin position="1"/>
        <end position="28"/>
    </location>
</feature>